<evidence type="ECO:0000259" key="2">
    <source>
        <dbReference type="PROSITE" id="PS50157"/>
    </source>
</evidence>
<dbReference type="GO" id="GO:0008270">
    <property type="term" value="F:zinc ion binding"/>
    <property type="evidence" value="ECO:0007669"/>
    <property type="project" value="UniProtKB-KW"/>
</dbReference>
<protein>
    <recommendedName>
        <fullName evidence="2">C2H2-type domain-containing protein</fullName>
    </recommendedName>
</protein>
<dbReference type="InterPro" id="IPR036236">
    <property type="entry name" value="Znf_C2H2_sf"/>
</dbReference>
<dbReference type="EMBL" id="WIXP02000011">
    <property type="protein sequence ID" value="KAF6202963.1"/>
    <property type="molecule type" value="Genomic_DNA"/>
</dbReference>
<gene>
    <name evidence="3" type="ORF">GE061_003371</name>
</gene>
<feature type="domain" description="C2H2-type" evidence="2">
    <location>
        <begin position="26"/>
        <end position="53"/>
    </location>
</feature>
<keyword evidence="1" id="KW-0479">Metal-binding</keyword>
<keyword evidence="4" id="KW-1185">Reference proteome</keyword>
<comment type="caution">
    <text evidence="3">The sequence shown here is derived from an EMBL/GenBank/DDBJ whole genome shotgun (WGS) entry which is preliminary data.</text>
</comment>
<dbReference type="SMART" id="SM00355">
    <property type="entry name" value="ZnF_C2H2"/>
    <property type="match status" value="2"/>
</dbReference>
<keyword evidence="1" id="KW-0863">Zinc-finger</keyword>
<evidence type="ECO:0000256" key="1">
    <source>
        <dbReference type="PROSITE-ProRule" id="PRU00042"/>
    </source>
</evidence>
<reference evidence="3" key="1">
    <citation type="journal article" date="2021" name="Mol. Ecol. Resour.">
        <title>Apolygus lucorum genome provides insights into omnivorousness and mesophyll feeding.</title>
        <authorList>
            <person name="Liu Y."/>
            <person name="Liu H."/>
            <person name="Wang H."/>
            <person name="Huang T."/>
            <person name="Liu B."/>
            <person name="Yang B."/>
            <person name="Yin L."/>
            <person name="Li B."/>
            <person name="Zhang Y."/>
            <person name="Zhang S."/>
            <person name="Jiang F."/>
            <person name="Zhang X."/>
            <person name="Ren Y."/>
            <person name="Wang B."/>
            <person name="Wang S."/>
            <person name="Lu Y."/>
            <person name="Wu K."/>
            <person name="Fan W."/>
            <person name="Wang G."/>
        </authorList>
    </citation>
    <scope>NUCLEOTIDE SEQUENCE</scope>
    <source>
        <strain evidence="3">12Hb</strain>
    </source>
</reference>
<proteinExistence type="predicted"/>
<keyword evidence="1" id="KW-0862">Zinc</keyword>
<dbReference type="SUPFAM" id="SSF57667">
    <property type="entry name" value="beta-beta-alpha zinc fingers"/>
    <property type="match status" value="1"/>
</dbReference>
<evidence type="ECO:0000313" key="4">
    <source>
        <dbReference type="Proteomes" id="UP000466442"/>
    </source>
</evidence>
<dbReference type="OrthoDB" id="10004641at2759"/>
<feature type="domain" description="C2H2-type" evidence="2">
    <location>
        <begin position="55"/>
        <end position="83"/>
    </location>
</feature>
<sequence length="87" mass="10105">MTFDGGAMPYLGTPMSKLFLDATQFFTCGKCQRKYRWKAALQRHVKYECGKEAQFFCSVCSYRAKHKSSLLRHMTGRHALRPPFSVY</sequence>
<organism evidence="3 4">
    <name type="scientific">Apolygus lucorum</name>
    <name type="common">Small green plant bug</name>
    <name type="synonym">Lygocoris lucorum</name>
    <dbReference type="NCBI Taxonomy" id="248454"/>
    <lineage>
        <taxon>Eukaryota</taxon>
        <taxon>Metazoa</taxon>
        <taxon>Ecdysozoa</taxon>
        <taxon>Arthropoda</taxon>
        <taxon>Hexapoda</taxon>
        <taxon>Insecta</taxon>
        <taxon>Pterygota</taxon>
        <taxon>Neoptera</taxon>
        <taxon>Paraneoptera</taxon>
        <taxon>Hemiptera</taxon>
        <taxon>Heteroptera</taxon>
        <taxon>Panheteroptera</taxon>
        <taxon>Cimicomorpha</taxon>
        <taxon>Miridae</taxon>
        <taxon>Mirini</taxon>
        <taxon>Apolygus</taxon>
    </lineage>
</organism>
<dbReference type="Gene3D" id="3.30.160.60">
    <property type="entry name" value="Classic Zinc Finger"/>
    <property type="match status" value="1"/>
</dbReference>
<dbReference type="InterPro" id="IPR013087">
    <property type="entry name" value="Znf_C2H2_type"/>
</dbReference>
<dbReference type="Proteomes" id="UP000466442">
    <property type="component" value="Unassembled WGS sequence"/>
</dbReference>
<accession>A0A8S9X1Z4</accession>
<evidence type="ECO:0000313" key="3">
    <source>
        <dbReference type="EMBL" id="KAF6202963.1"/>
    </source>
</evidence>
<name>A0A8S9X1Z4_APOLU</name>
<dbReference type="AlphaFoldDB" id="A0A8S9X1Z4"/>
<dbReference type="PROSITE" id="PS50157">
    <property type="entry name" value="ZINC_FINGER_C2H2_2"/>
    <property type="match status" value="2"/>
</dbReference>